<accession>A0A7X7LXR6</accession>
<feature type="domain" description="Hemerythrin-like" evidence="1">
    <location>
        <begin position="7"/>
        <end position="99"/>
    </location>
</feature>
<sequence length="129" mass="14455">MKRPVALQALSTTHHVALDLALRISDAKDEASIEALMASLPPTFANEIEPHMQQEERLLLPLLEASGETELAQETRERHDRLRALAAKIAAGDRSALQPFWIELHALVRFEERRLYDTAQQVLPDGVLA</sequence>
<dbReference type="Proteomes" id="UP000536534">
    <property type="component" value="Unassembled WGS sequence"/>
</dbReference>
<dbReference type="EMBL" id="JAAYYV010000346">
    <property type="protein sequence ID" value="NLF55208.1"/>
    <property type="molecule type" value="Genomic_DNA"/>
</dbReference>
<name>A0A7X7LXR6_9RHOO</name>
<proteinExistence type="predicted"/>
<evidence type="ECO:0000313" key="2">
    <source>
        <dbReference type="EMBL" id="NLF55208.1"/>
    </source>
</evidence>
<dbReference type="AlphaFoldDB" id="A0A7X7LXR6"/>
<dbReference type="Gene3D" id="1.20.120.520">
    <property type="entry name" value="nmb1532 protein domain like"/>
    <property type="match status" value="1"/>
</dbReference>
<dbReference type="InterPro" id="IPR012312">
    <property type="entry name" value="Hemerythrin-like"/>
</dbReference>
<dbReference type="Pfam" id="PF01814">
    <property type="entry name" value="Hemerythrin"/>
    <property type="match status" value="1"/>
</dbReference>
<reference evidence="2 3" key="1">
    <citation type="journal article" date="2020" name="Biotechnol. Biofuels">
        <title>New insights from the biogas microbiome by comprehensive genome-resolved metagenomics of nearly 1600 species originating from multiple anaerobic digesters.</title>
        <authorList>
            <person name="Campanaro S."/>
            <person name="Treu L."/>
            <person name="Rodriguez-R L.M."/>
            <person name="Kovalovszki A."/>
            <person name="Ziels R.M."/>
            <person name="Maus I."/>
            <person name="Zhu X."/>
            <person name="Kougias P.G."/>
            <person name="Basile A."/>
            <person name="Luo G."/>
            <person name="Schluter A."/>
            <person name="Konstantinidis K.T."/>
            <person name="Angelidaki I."/>
        </authorList>
    </citation>
    <scope>NUCLEOTIDE SEQUENCE [LARGE SCALE GENOMIC DNA]</scope>
    <source>
        <strain evidence="2">AS06rmzACSIP_256</strain>
    </source>
</reference>
<evidence type="ECO:0000259" key="1">
    <source>
        <dbReference type="Pfam" id="PF01814"/>
    </source>
</evidence>
<protein>
    <submittedName>
        <fullName evidence="2">Hemerythrin domain-containing protein</fullName>
    </submittedName>
</protein>
<comment type="caution">
    <text evidence="2">The sequence shown here is derived from an EMBL/GenBank/DDBJ whole genome shotgun (WGS) entry which is preliminary data.</text>
</comment>
<organism evidence="2 3">
    <name type="scientific">Thauera phenolivorans</name>
    <dbReference type="NCBI Taxonomy" id="1792543"/>
    <lineage>
        <taxon>Bacteria</taxon>
        <taxon>Pseudomonadati</taxon>
        <taxon>Pseudomonadota</taxon>
        <taxon>Betaproteobacteria</taxon>
        <taxon>Rhodocyclales</taxon>
        <taxon>Zoogloeaceae</taxon>
        <taxon>Thauera</taxon>
    </lineage>
</organism>
<feature type="non-terminal residue" evidence="2">
    <location>
        <position position="129"/>
    </location>
</feature>
<gene>
    <name evidence="2" type="ORF">GX576_12585</name>
</gene>
<evidence type="ECO:0000313" key="3">
    <source>
        <dbReference type="Proteomes" id="UP000536534"/>
    </source>
</evidence>